<protein>
    <submittedName>
        <fullName evidence="1">Uncharacterized protein</fullName>
    </submittedName>
</protein>
<accession>A0ABT1CF09</accession>
<reference evidence="1 2" key="1">
    <citation type="submission" date="2022-06" db="EMBL/GenBank/DDBJ databases">
        <title>Whole-genome of Asaia lannensis strain LMG 27011T.</title>
        <authorList>
            <person name="Sombolestani A."/>
        </authorList>
    </citation>
    <scope>NUCLEOTIDE SEQUENCE [LARGE SCALE GENOMIC DNA]</scope>
    <source>
        <strain evidence="1 2">NBRC 102526</strain>
    </source>
</reference>
<gene>
    <name evidence="1" type="ORF">NF685_05255</name>
</gene>
<evidence type="ECO:0000313" key="2">
    <source>
        <dbReference type="Proteomes" id="UP001523401"/>
    </source>
</evidence>
<keyword evidence="2" id="KW-1185">Reference proteome</keyword>
<dbReference type="Proteomes" id="UP001523401">
    <property type="component" value="Unassembled WGS sequence"/>
</dbReference>
<dbReference type="RefSeq" id="WP_222547281.1">
    <property type="nucleotide sequence ID" value="NZ_BAPW01000023.1"/>
</dbReference>
<evidence type="ECO:0000313" key="1">
    <source>
        <dbReference type="EMBL" id="MCO6159440.1"/>
    </source>
</evidence>
<organism evidence="1 2">
    <name type="scientific">Asaia lannensis NBRC 102526</name>
    <dbReference type="NCBI Taxonomy" id="1307926"/>
    <lineage>
        <taxon>Bacteria</taxon>
        <taxon>Pseudomonadati</taxon>
        <taxon>Pseudomonadota</taxon>
        <taxon>Alphaproteobacteria</taxon>
        <taxon>Acetobacterales</taxon>
        <taxon>Acetobacteraceae</taxon>
        <taxon>Asaia</taxon>
    </lineage>
</organism>
<name>A0ABT1CF09_9PROT</name>
<sequence length="382" mass="40981">MMPQKTSPQAWRIRALCAIVLLAGFGTWLSGRSCSNAEGLRKLPLHAELTKKTTSFQIKNLYAFKLPDDLPRDVNFRGLAGSLSTTTQPNPALHGAVNSETLFGVAYTTQGNCPVSGQDIGSYAEIYSRFPSQGLAGLILKQAKPGTETFPVALLLPERLPIHMKPGGCIFLSFDGTDFAGLPYTMRSDLTLLYDTGPPQWPSQTYSGLDSEFIVSPSTAHGPVLNAYAVLPVSEKGPVHPGKLISLYGNVSATASPDFAKIPLERGRWSVRDIVSVYRNGSCQRAFPNHSPNKFFWNDRSGAGDQPNPTFALKPDAARLLDISLDGNGLDSVMKQANAIEAVPADVQEGDCVVVAILPNSNNAAINGAVNVEIQIKVVSTP</sequence>
<comment type="caution">
    <text evidence="1">The sequence shown here is derived from an EMBL/GenBank/DDBJ whole genome shotgun (WGS) entry which is preliminary data.</text>
</comment>
<dbReference type="EMBL" id="JAMXQU010000003">
    <property type="protein sequence ID" value="MCO6159440.1"/>
    <property type="molecule type" value="Genomic_DNA"/>
</dbReference>
<proteinExistence type="predicted"/>